<evidence type="ECO:0000259" key="9">
    <source>
        <dbReference type="PROSITE" id="PS50067"/>
    </source>
</evidence>
<feature type="compositionally biased region" description="Basic and acidic residues" evidence="8">
    <location>
        <begin position="221"/>
        <end position="230"/>
    </location>
</feature>
<dbReference type="EMBL" id="JBAMIC010000010">
    <property type="protein sequence ID" value="KAK7102906.1"/>
    <property type="molecule type" value="Genomic_DNA"/>
</dbReference>
<feature type="compositionally biased region" description="Gly residues" evidence="8">
    <location>
        <begin position="114"/>
        <end position="125"/>
    </location>
</feature>
<evidence type="ECO:0000256" key="8">
    <source>
        <dbReference type="SAM" id="MobiDB-lite"/>
    </source>
</evidence>
<dbReference type="Proteomes" id="UP001374579">
    <property type="component" value="Unassembled WGS sequence"/>
</dbReference>
<comment type="subcellular location">
    <subcellularLocation>
        <location evidence="1">Cytoplasm</location>
        <location evidence="1">Cytoskeleton</location>
    </subcellularLocation>
</comment>
<evidence type="ECO:0000256" key="5">
    <source>
        <dbReference type="PROSITE-ProRule" id="PRU00283"/>
    </source>
</evidence>
<dbReference type="Pfam" id="PF00225">
    <property type="entry name" value="Kinesin"/>
    <property type="match status" value="1"/>
</dbReference>
<feature type="region of interest" description="Disordered" evidence="8">
    <location>
        <begin position="387"/>
        <end position="411"/>
    </location>
</feature>
<dbReference type="GO" id="GO:0003777">
    <property type="term" value="F:microtubule motor activity"/>
    <property type="evidence" value="ECO:0007669"/>
    <property type="project" value="InterPro"/>
</dbReference>
<dbReference type="GO" id="GO:0005874">
    <property type="term" value="C:microtubule"/>
    <property type="evidence" value="ECO:0007669"/>
    <property type="project" value="UniProtKB-KW"/>
</dbReference>
<dbReference type="InterPro" id="IPR027417">
    <property type="entry name" value="P-loop_NTPase"/>
</dbReference>
<feature type="compositionally biased region" description="Basic and acidic residues" evidence="8">
    <location>
        <begin position="13"/>
        <end position="25"/>
    </location>
</feature>
<evidence type="ECO:0000313" key="10">
    <source>
        <dbReference type="EMBL" id="KAK7102906.1"/>
    </source>
</evidence>
<evidence type="ECO:0000313" key="11">
    <source>
        <dbReference type="Proteomes" id="UP001374579"/>
    </source>
</evidence>
<organism evidence="10 11">
    <name type="scientific">Littorina saxatilis</name>
    <dbReference type="NCBI Taxonomy" id="31220"/>
    <lineage>
        <taxon>Eukaryota</taxon>
        <taxon>Metazoa</taxon>
        <taxon>Spiralia</taxon>
        <taxon>Lophotrochozoa</taxon>
        <taxon>Mollusca</taxon>
        <taxon>Gastropoda</taxon>
        <taxon>Caenogastropoda</taxon>
        <taxon>Littorinimorpha</taxon>
        <taxon>Littorinoidea</taxon>
        <taxon>Littorinidae</taxon>
        <taxon>Littorina</taxon>
    </lineage>
</organism>
<name>A0AAN9BD71_9CAEN</name>
<dbReference type="PROSITE" id="PS00411">
    <property type="entry name" value="KINESIN_MOTOR_1"/>
    <property type="match status" value="1"/>
</dbReference>
<dbReference type="GO" id="GO:0007018">
    <property type="term" value="P:microtubule-based movement"/>
    <property type="evidence" value="ECO:0007669"/>
    <property type="project" value="InterPro"/>
</dbReference>
<dbReference type="PROSITE" id="PS50067">
    <property type="entry name" value="KINESIN_MOTOR_2"/>
    <property type="match status" value="1"/>
</dbReference>
<dbReference type="Gene3D" id="3.40.850.10">
    <property type="entry name" value="Kinesin motor domain"/>
    <property type="match status" value="1"/>
</dbReference>
<keyword evidence="4" id="KW-0963">Cytoplasm</keyword>
<evidence type="ECO:0000256" key="3">
    <source>
        <dbReference type="ARBA" id="ARBA00022840"/>
    </source>
</evidence>
<keyword evidence="4" id="KW-0206">Cytoskeleton</keyword>
<dbReference type="PANTHER" id="PTHR47972:SF65">
    <property type="entry name" value="KINESIN-LIKE PROTEIN"/>
    <property type="match status" value="1"/>
</dbReference>
<comment type="caution">
    <text evidence="10">The sequence shown here is derived from an EMBL/GenBank/DDBJ whole genome shotgun (WGS) entry which is preliminary data.</text>
</comment>
<keyword evidence="3 5" id="KW-0067">ATP-binding</keyword>
<feature type="compositionally biased region" description="Low complexity" evidence="8">
    <location>
        <begin position="200"/>
        <end position="214"/>
    </location>
</feature>
<keyword evidence="11" id="KW-1185">Reference proteome</keyword>
<gene>
    <name evidence="10" type="ORF">V1264_021062</name>
</gene>
<feature type="compositionally biased region" description="Basic and acidic residues" evidence="8">
    <location>
        <begin position="46"/>
        <end position="67"/>
    </location>
</feature>
<feature type="binding site" evidence="5">
    <location>
        <begin position="576"/>
        <end position="583"/>
    </location>
    <ligand>
        <name>ATP</name>
        <dbReference type="ChEBI" id="CHEBI:30616"/>
    </ligand>
</feature>
<feature type="domain" description="Kinesin motor" evidence="9">
    <location>
        <begin position="501"/>
        <end position="812"/>
    </location>
</feature>
<feature type="compositionally biased region" description="Polar residues" evidence="8">
    <location>
        <begin position="26"/>
        <end position="45"/>
    </location>
</feature>
<keyword evidence="5 6" id="KW-0505">Motor protein</keyword>
<dbReference type="InterPro" id="IPR001752">
    <property type="entry name" value="Kinesin_motor_dom"/>
</dbReference>
<evidence type="ECO:0000256" key="6">
    <source>
        <dbReference type="RuleBase" id="RU000394"/>
    </source>
</evidence>
<evidence type="ECO:0000256" key="2">
    <source>
        <dbReference type="ARBA" id="ARBA00022741"/>
    </source>
</evidence>
<accession>A0AAN9BD71</accession>
<dbReference type="InterPro" id="IPR036961">
    <property type="entry name" value="Kinesin_motor_dom_sf"/>
</dbReference>
<feature type="region of interest" description="Disordered" evidence="8">
    <location>
        <begin position="1"/>
        <end position="133"/>
    </location>
</feature>
<comment type="similarity">
    <text evidence="5 6">Belongs to the TRAFAC class myosin-kinesin ATPase superfamily. Kinesin family.</text>
</comment>
<reference evidence="10 11" key="1">
    <citation type="submission" date="2024-02" db="EMBL/GenBank/DDBJ databases">
        <title>Chromosome-scale genome assembly of the rough periwinkle Littorina saxatilis.</title>
        <authorList>
            <person name="De Jode A."/>
            <person name="Faria R."/>
            <person name="Formenti G."/>
            <person name="Sims Y."/>
            <person name="Smith T.P."/>
            <person name="Tracey A."/>
            <person name="Wood J.M.D."/>
            <person name="Zagrodzka Z.B."/>
            <person name="Johannesson K."/>
            <person name="Butlin R.K."/>
            <person name="Leder E.H."/>
        </authorList>
    </citation>
    <scope>NUCLEOTIDE SEQUENCE [LARGE SCALE GENOMIC DNA]</scope>
    <source>
        <strain evidence="10">Snail1</strain>
        <tissue evidence="10">Muscle</tissue>
    </source>
</reference>
<feature type="compositionally biased region" description="Basic and acidic residues" evidence="8">
    <location>
        <begin position="85"/>
        <end position="94"/>
    </location>
</feature>
<feature type="coiled-coil region" evidence="7">
    <location>
        <begin position="330"/>
        <end position="378"/>
    </location>
</feature>
<proteinExistence type="inferred from homology"/>
<keyword evidence="7" id="KW-0175">Coiled coil</keyword>
<dbReference type="SUPFAM" id="SSF52540">
    <property type="entry name" value="P-loop containing nucleoside triphosphate hydrolases"/>
    <property type="match status" value="1"/>
</dbReference>
<dbReference type="PRINTS" id="PR00380">
    <property type="entry name" value="KINESINHEAVY"/>
</dbReference>
<dbReference type="GO" id="GO:0008017">
    <property type="term" value="F:microtubule binding"/>
    <property type="evidence" value="ECO:0007669"/>
    <property type="project" value="InterPro"/>
</dbReference>
<feature type="region of interest" description="Disordered" evidence="8">
    <location>
        <begin position="199"/>
        <end position="230"/>
    </location>
</feature>
<feature type="compositionally biased region" description="Polar residues" evidence="8">
    <location>
        <begin position="96"/>
        <end position="106"/>
    </location>
</feature>
<keyword evidence="6" id="KW-0493">Microtubule</keyword>
<keyword evidence="2 5" id="KW-0547">Nucleotide-binding</keyword>
<dbReference type="AlphaFoldDB" id="A0AAN9BD71"/>
<sequence length="828" mass="91915">MGNGASASQPSSPRREPSPRKDASPRKSNNSPAQPSPRRQANQSTKPDRQNQRSDGQKGSDRQKGADARQQAVLDHHKKVTAAHARREQHEAARSGDTTPRNNDSLTHGAPKHAGGGAGGAGGGRRQAPVPANMTSLQPDQVVFETFTNSKGKEFICAYLAGKRYYLDSWHSQEWQPFPDRWYQEGSLRPLDDNQVQENYTSQSTYSQASSGQAGPAGRPQNRDDREGFLKHPKRGRVETYLMEEKRYVHFFFDKFSGNWLRLPVGWELHHPLIKNMVQHVEEALPKWKDPGDILAMLRVCNYNPDETIGTYLHLEGDEWLVPPKSTQSMSDGETLLDSLKQKVKKMEMELNDEKRQRKSAEKQLADLQEKFSGLSAEAGIARTQVEAMQTSRPRTAQRPKTPVTKKQAAKAVDTFDPAQLDELTSIAQQLHKAHTHLKMTVTSQVGAMKQLIVETVKGVKEIKNSESGSQAELDEIRALYQKEALQKRLLYNQLQELRGNIRVFCRPRKDTRCGTCFKFPSEQDIIVTNSEGSKKSFSFDKVYSTEATQEEVFKDTSPIIASCVDGYNVCLMAYGQTGSGKTYTMMGPDNNPGINIRAITELLKLCGERTETKSYTLKVSMVEIYNETLQDLLTEDVKTLELSMVGNMVRIPDITEMTVESVKDVKKIMELGDKNRSVAETKMNSTSSRSHLLLRIAVCGTDKVSGAVSNGVLTLCDLAGSERIGKTEAQGQRLVEAAAINKSLSALGQVFTALRSSQLHIPYRNSKLTQILRPCLGGDAKACVFVNVSPDVKNYPETCNTLEFGSNARQVALGQAKQNVRKAPGGP</sequence>
<evidence type="ECO:0000256" key="4">
    <source>
        <dbReference type="ARBA" id="ARBA00023212"/>
    </source>
</evidence>
<dbReference type="InterPro" id="IPR027640">
    <property type="entry name" value="Kinesin-like_fam"/>
</dbReference>
<evidence type="ECO:0000256" key="7">
    <source>
        <dbReference type="SAM" id="Coils"/>
    </source>
</evidence>
<protein>
    <recommendedName>
        <fullName evidence="6">Kinesin-like protein</fullName>
    </recommendedName>
</protein>
<dbReference type="GO" id="GO:0005524">
    <property type="term" value="F:ATP binding"/>
    <property type="evidence" value="ECO:0007669"/>
    <property type="project" value="UniProtKB-UniRule"/>
</dbReference>
<evidence type="ECO:0000256" key="1">
    <source>
        <dbReference type="ARBA" id="ARBA00004245"/>
    </source>
</evidence>
<dbReference type="SMART" id="SM00129">
    <property type="entry name" value="KISc"/>
    <property type="match status" value="1"/>
</dbReference>
<dbReference type="InterPro" id="IPR019821">
    <property type="entry name" value="Kinesin_motor_CS"/>
</dbReference>
<dbReference type="PANTHER" id="PTHR47972">
    <property type="entry name" value="KINESIN-LIKE PROTEIN KLP-3"/>
    <property type="match status" value="1"/>
</dbReference>